<evidence type="ECO:0000313" key="3">
    <source>
        <dbReference type="Proteomes" id="UP001333110"/>
    </source>
</evidence>
<gene>
    <name evidence="2" type="ORF">QYF61_021465</name>
</gene>
<comment type="caution">
    <text evidence="2">The sequence shown here is derived from an EMBL/GenBank/DDBJ whole genome shotgun (WGS) entry which is preliminary data.</text>
</comment>
<dbReference type="PANTHER" id="PTHR33332">
    <property type="entry name" value="REVERSE TRANSCRIPTASE DOMAIN-CONTAINING PROTEIN"/>
    <property type="match status" value="1"/>
</dbReference>
<sequence>MTLLEASEEPQNLKIRNWPDSCVQRVIVNILTSKRKPVTSGVPQGSVLGPILFNISINNTDIGIERTLSEFVGDTKLSGYLEGRDVIQKDRQARRDFLTSQEVGRREPHEVQRGQMQGSAPGLG</sequence>
<keyword evidence="3" id="KW-1185">Reference proteome</keyword>
<protein>
    <recommendedName>
        <fullName evidence="4">Reverse transcriptase domain-containing protein</fullName>
    </recommendedName>
</protein>
<feature type="compositionally biased region" description="Basic and acidic residues" evidence="1">
    <location>
        <begin position="97"/>
        <end position="112"/>
    </location>
</feature>
<organism evidence="2 3">
    <name type="scientific">Mycteria americana</name>
    <name type="common">Wood stork</name>
    <dbReference type="NCBI Taxonomy" id="33587"/>
    <lineage>
        <taxon>Eukaryota</taxon>
        <taxon>Metazoa</taxon>
        <taxon>Chordata</taxon>
        <taxon>Craniata</taxon>
        <taxon>Vertebrata</taxon>
        <taxon>Euteleostomi</taxon>
        <taxon>Archelosauria</taxon>
        <taxon>Archosauria</taxon>
        <taxon>Dinosauria</taxon>
        <taxon>Saurischia</taxon>
        <taxon>Theropoda</taxon>
        <taxon>Coelurosauria</taxon>
        <taxon>Aves</taxon>
        <taxon>Neognathae</taxon>
        <taxon>Neoaves</taxon>
        <taxon>Aequornithes</taxon>
        <taxon>Ciconiiformes</taxon>
        <taxon>Ciconiidae</taxon>
        <taxon>Mycteria</taxon>
    </lineage>
</organism>
<dbReference type="AlphaFoldDB" id="A0AAN7MKK9"/>
<name>A0AAN7MKK9_MYCAM</name>
<dbReference type="Proteomes" id="UP001333110">
    <property type="component" value="Unassembled WGS sequence"/>
</dbReference>
<accession>A0AAN7MKK9</accession>
<proteinExistence type="predicted"/>
<evidence type="ECO:0000313" key="2">
    <source>
        <dbReference type="EMBL" id="KAK4805901.1"/>
    </source>
</evidence>
<reference evidence="2 3" key="1">
    <citation type="journal article" date="2023" name="J. Hered.">
        <title>Chromosome-level genome of the wood stork (Mycteria americana) provides insight into avian chromosome evolution.</title>
        <authorList>
            <person name="Flamio R. Jr."/>
            <person name="Ramstad K.M."/>
        </authorList>
    </citation>
    <scope>NUCLEOTIDE SEQUENCE [LARGE SCALE GENOMIC DNA]</scope>
    <source>
        <strain evidence="2">JAX WOST 10</strain>
    </source>
</reference>
<evidence type="ECO:0000256" key="1">
    <source>
        <dbReference type="SAM" id="MobiDB-lite"/>
    </source>
</evidence>
<evidence type="ECO:0008006" key="4">
    <source>
        <dbReference type="Google" id="ProtNLM"/>
    </source>
</evidence>
<feature type="region of interest" description="Disordered" evidence="1">
    <location>
        <begin position="97"/>
        <end position="124"/>
    </location>
</feature>
<dbReference type="EMBL" id="JAUNZN010000047">
    <property type="protein sequence ID" value="KAK4805901.1"/>
    <property type="molecule type" value="Genomic_DNA"/>
</dbReference>